<dbReference type="CDD" id="cd01392">
    <property type="entry name" value="HTH_LacI"/>
    <property type="match status" value="1"/>
</dbReference>
<dbReference type="PANTHER" id="PTHR30146:SF109">
    <property type="entry name" value="HTH-TYPE TRANSCRIPTIONAL REGULATOR GALS"/>
    <property type="match status" value="1"/>
</dbReference>
<feature type="domain" description="HTH lacI-type" evidence="4">
    <location>
        <begin position="31"/>
        <end position="85"/>
    </location>
</feature>
<dbReference type="GO" id="GO:0003677">
    <property type="term" value="F:DNA binding"/>
    <property type="evidence" value="ECO:0007669"/>
    <property type="project" value="UniProtKB-KW"/>
</dbReference>
<reference evidence="6" key="1">
    <citation type="journal article" date="2019" name="Int. J. Syst. Evol. Microbiol.">
        <title>The Global Catalogue of Microorganisms (GCM) 10K type strain sequencing project: providing services to taxonomists for standard genome sequencing and annotation.</title>
        <authorList>
            <consortium name="The Broad Institute Genomics Platform"/>
            <consortium name="The Broad Institute Genome Sequencing Center for Infectious Disease"/>
            <person name="Wu L."/>
            <person name="Ma J."/>
        </authorList>
    </citation>
    <scope>NUCLEOTIDE SEQUENCE [LARGE SCALE GENOMIC DNA]</scope>
    <source>
        <strain evidence="6">JCM 18287</strain>
    </source>
</reference>
<organism evidence="5 6">
    <name type="scientific">Algibacter aquimarinus</name>
    <dbReference type="NCBI Taxonomy" id="1136748"/>
    <lineage>
        <taxon>Bacteria</taxon>
        <taxon>Pseudomonadati</taxon>
        <taxon>Bacteroidota</taxon>
        <taxon>Flavobacteriia</taxon>
        <taxon>Flavobacteriales</taxon>
        <taxon>Flavobacteriaceae</taxon>
        <taxon>Algibacter</taxon>
    </lineage>
</organism>
<dbReference type="SMART" id="SM00354">
    <property type="entry name" value="HTH_LACI"/>
    <property type="match status" value="1"/>
</dbReference>
<dbReference type="InterPro" id="IPR010982">
    <property type="entry name" value="Lambda_DNA-bd_dom_sf"/>
</dbReference>
<dbReference type="Gene3D" id="1.10.260.40">
    <property type="entry name" value="lambda repressor-like DNA-binding domains"/>
    <property type="match status" value="1"/>
</dbReference>
<dbReference type="Pfam" id="PF00356">
    <property type="entry name" value="LacI"/>
    <property type="match status" value="1"/>
</dbReference>
<evidence type="ECO:0000256" key="1">
    <source>
        <dbReference type="ARBA" id="ARBA00023015"/>
    </source>
</evidence>
<keyword evidence="3" id="KW-0804">Transcription</keyword>
<evidence type="ECO:0000313" key="5">
    <source>
        <dbReference type="EMBL" id="GAA4973864.1"/>
    </source>
</evidence>
<dbReference type="InterPro" id="IPR000843">
    <property type="entry name" value="HTH_LacI"/>
</dbReference>
<dbReference type="EMBL" id="BAABJK010000009">
    <property type="protein sequence ID" value="GAA4973864.1"/>
    <property type="molecule type" value="Genomic_DNA"/>
</dbReference>
<keyword evidence="1" id="KW-0805">Transcription regulation</keyword>
<evidence type="ECO:0000256" key="3">
    <source>
        <dbReference type="ARBA" id="ARBA00023163"/>
    </source>
</evidence>
<dbReference type="CDD" id="cd06267">
    <property type="entry name" value="PBP1_LacI_sugar_binding-like"/>
    <property type="match status" value="1"/>
</dbReference>
<dbReference type="RefSeq" id="WP_425550291.1">
    <property type="nucleotide sequence ID" value="NZ_BAABJK010000009.1"/>
</dbReference>
<dbReference type="InterPro" id="IPR046335">
    <property type="entry name" value="LacI/GalR-like_sensor"/>
</dbReference>
<name>A0ABP9HLM7_9FLAO</name>
<comment type="caution">
    <text evidence="5">The sequence shown here is derived from an EMBL/GenBank/DDBJ whole genome shotgun (WGS) entry which is preliminary data.</text>
</comment>
<sequence>MILIQKNNKLHLLKRLSVRKYIKKINIKKKTTIKDIANVLNISAAAVSKALNDDSRISKKTKKAVRQVAKNLNYQPNHLASALRKGKSKLVGVIVPRTNSNFFSSVIQNIEEVLNKEGYNIIITQSNESYKKECANIDTLLFTQVDGIIASMANETVDLEYYEKIKAKGIPLILFDRGENDLNVDYIGINDYDSSHIIVEHLVKQGCKRIAHIGGYKRTRIFNNRIRGYIDALSKHKLPLDNELLIESSLTIEDGKKQMLQLLKLENRPDAVYIASDYAALGALQLLNEQKIRVPQDIALVGFGDEPFTSMTTPSISSINQHSAKIGKQAALTFLSYTTKKTIEQTLNKIILDAELVIRDSSNIRNNYKHINSIQNQK</sequence>
<proteinExistence type="predicted"/>
<dbReference type="InterPro" id="IPR028082">
    <property type="entry name" value="Peripla_BP_I"/>
</dbReference>
<evidence type="ECO:0000259" key="4">
    <source>
        <dbReference type="PROSITE" id="PS50932"/>
    </source>
</evidence>
<evidence type="ECO:0000313" key="6">
    <source>
        <dbReference type="Proteomes" id="UP001501692"/>
    </source>
</evidence>
<protein>
    <submittedName>
        <fullName evidence="5">LacI family DNA-binding transcriptional regulator</fullName>
    </submittedName>
</protein>
<dbReference type="SUPFAM" id="SSF53822">
    <property type="entry name" value="Periplasmic binding protein-like I"/>
    <property type="match status" value="1"/>
</dbReference>
<gene>
    <name evidence="5" type="ORF">GCM10023315_25420</name>
</gene>
<dbReference type="Gene3D" id="3.40.50.2300">
    <property type="match status" value="2"/>
</dbReference>
<dbReference type="Proteomes" id="UP001501692">
    <property type="component" value="Unassembled WGS sequence"/>
</dbReference>
<accession>A0ABP9HLM7</accession>
<dbReference type="PROSITE" id="PS50932">
    <property type="entry name" value="HTH_LACI_2"/>
    <property type="match status" value="1"/>
</dbReference>
<dbReference type="Pfam" id="PF13377">
    <property type="entry name" value="Peripla_BP_3"/>
    <property type="match status" value="1"/>
</dbReference>
<evidence type="ECO:0000256" key="2">
    <source>
        <dbReference type="ARBA" id="ARBA00023125"/>
    </source>
</evidence>
<dbReference type="PANTHER" id="PTHR30146">
    <property type="entry name" value="LACI-RELATED TRANSCRIPTIONAL REPRESSOR"/>
    <property type="match status" value="1"/>
</dbReference>
<keyword evidence="2 5" id="KW-0238">DNA-binding</keyword>
<keyword evidence="6" id="KW-1185">Reference proteome</keyword>
<dbReference type="SUPFAM" id="SSF47413">
    <property type="entry name" value="lambda repressor-like DNA-binding domains"/>
    <property type="match status" value="1"/>
</dbReference>